<dbReference type="Pfam" id="PF26639">
    <property type="entry name" value="Het-6_barrel"/>
    <property type="match status" value="1"/>
</dbReference>
<dbReference type="STRING" id="329884.A0A4U0Y0B2"/>
<proteinExistence type="predicted"/>
<dbReference type="Proteomes" id="UP000309340">
    <property type="component" value="Unassembled WGS sequence"/>
</dbReference>
<evidence type="ECO:0000259" key="1">
    <source>
        <dbReference type="Pfam" id="PF06985"/>
    </source>
</evidence>
<dbReference type="InterPro" id="IPR052895">
    <property type="entry name" value="HetReg/Transcr_Mod"/>
</dbReference>
<reference evidence="2 3" key="1">
    <citation type="submission" date="2017-03" db="EMBL/GenBank/DDBJ databases">
        <title>Genomes of endolithic fungi from Antarctica.</title>
        <authorList>
            <person name="Coleine C."/>
            <person name="Masonjones S."/>
            <person name="Stajich J.E."/>
        </authorList>
    </citation>
    <scope>NUCLEOTIDE SEQUENCE [LARGE SCALE GENOMIC DNA]</scope>
    <source>
        <strain evidence="2 3">CCFEE 5184</strain>
    </source>
</reference>
<evidence type="ECO:0000313" key="2">
    <source>
        <dbReference type="EMBL" id="TKA83540.1"/>
    </source>
</evidence>
<dbReference type="Pfam" id="PF06985">
    <property type="entry name" value="HET"/>
    <property type="match status" value="1"/>
</dbReference>
<comment type="caution">
    <text evidence="2">The sequence shown here is derived from an EMBL/GenBank/DDBJ whole genome shotgun (WGS) entry which is preliminary data.</text>
</comment>
<evidence type="ECO:0000313" key="3">
    <source>
        <dbReference type="Proteomes" id="UP000309340"/>
    </source>
</evidence>
<dbReference type="EMBL" id="NAJQ01000007">
    <property type="protein sequence ID" value="TKA83540.1"/>
    <property type="molecule type" value="Genomic_DNA"/>
</dbReference>
<sequence>MDSVYRDAGRVVIWLGEEDETTADVFDLLEALYDVVPRSFDSYPILVKYETLSASGLPRHNDKRWRALEAMLSNSWFSRTWVLQEASVNTRTWIQQGSHSIEWSRLLHIILCICAARVDIRYNINLAASHYMAHFCASVIAAPSAWPLVELLQNTQWTSSSKDVDKVFGLVGLASDQQTVKHLIDYTRDAQSLYTQVALTYLLKGEMKLLNLASDPSFSQFRHLPTWVPDWSTWPRASPLAPQISHLRAHEGRPPPRRPARLPTLSPDGARLTVSAHFADRVVAIGRHLPLLRYTDRGIAFLFLEPWRRLAHEYLAESTNGRTIPLDLDLDRDLDININIDTIDDAFARLLTFECPLPRLASDSYTRTYTRYLQHCLRHRHWQQPSSSSSSGPQDPQPDAQRDLFQFRDRMLISCRKRTFFITEQGFMGLGPFFLRPGDRVVGFEGVGAGTATGTPMAVRRRTMGIGTGKGVGRWELVGEMYIQGMMKGEGDEAGWSWEDLCLV</sequence>
<keyword evidence="3" id="KW-1185">Reference proteome</keyword>
<dbReference type="PANTHER" id="PTHR24148:SF64">
    <property type="entry name" value="HETEROKARYON INCOMPATIBILITY DOMAIN-CONTAINING PROTEIN"/>
    <property type="match status" value="1"/>
</dbReference>
<feature type="domain" description="Heterokaryon incompatibility" evidence="1">
    <location>
        <begin position="1"/>
        <end position="85"/>
    </location>
</feature>
<dbReference type="OrthoDB" id="5416609at2759"/>
<name>A0A4U0Y0B2_9PEZI</name>
<dbReference type="InterPro" id="IPR010730">
    <property type="entry name" value="HET"/>
</dbReference>
<gene>
    <name evidence="2" type="ORF">B0A55_00485</name>
</gene>
<protein>
    <recommendedName>
        <fullName evidence="1">Heterokaryon incompatibility domain-containing protein</fullName>
    </recommendedName>
</protein>
<dbReference type="AlphaFoldDB" id="A0A4U0Y0B2"/>
<accession>A0A4U0Y0B2</accession>
<dbReference type="PANTHER" id="PTHR24148">
    <property type="entry name" value="ANKYRIN REPEAT DOMAIN-CONTAINING PROTEIN 39 HOMOLOG-RELATED"/>
    <property type="match status" value="1"/>
</dbReference>
<organism evidence="2 3">
    <name type="scientific">Friedmanniomyces simplex</name>
    <dbReference type="NCBI Taxonomy" id="329884"/>
    <lineage>
        <taxon>Eukaryota</taxon>
        <taxon>Fungi</taxon>
        <taxon>Dikarya</taxon>
        <taxon>Ascomycota</taxon>
        <taxon>Pezizomycotina</taxon>
        <taxon>Dothideomycetes</taxon>
        <taxon>Dothideomycetidae</taxon>
        <taxon>Mycosphaerellales</taxon>
        <taxon>Teratosphaeriaceae</taxon>
        <taxon>Friedmanniomyces</taxon>
    </lineage>
</organism>